<comment type="catalytic activity">
    <reaction evidence="1">
        <text>ATP + protein L-histidine = ADP + protein N-phospho-L-histidine.</text>
        <dbReference type="EC" id="2.7.13.3"/>
    </reaction>
</comment>
<dbReference type="Gene3D" id="1.10.287.130">
    <property type="match status" value="1"/>
</dbReference>
<sequence>MYFRIFIKFVFSISLLFAFGFCNPIVTPSAELGVLDLRHWDFQESADLKGNWEFYWLEFLEPREEKPDLIRYVASPKSWTSLEESGSPLPSFGYATYRLTVVLPDENEDLVLSLPGIYTNYKLFLNNEFVHEGGVLGSDPESSSPSLKSALIPIKNINKILKIQIQVSNFYDRNAGIHDLISIGRPASIYSRIMSERVLNWVISAILLFLSLYHILIYFARKTELASLCLAVVFLGVIYTRIGLAEQKILFDLFSDSWCLTFIRAGRASFALIIAGCSGVIYYLFGTKNDKWALWTGLAYGLVASSVAIFLPIRTFWAINKYLSFFSLILIFSAVIFVFRAVVQGKKNSIPFLFSLILPSITITLEVLGTFNFINPIPYIGLYTLFFFFTPQTYILTRSFIQVFKREEEISRTLFRSNEDLEHKVKERTSELEKANRWKANFISLLSHDLRSPLVGVSQILDLMKHNIDSMEKVEKHRIVDLCKDGIQNSLRMIKQLLDVSRFDSDGIRLHPIVFSIKDLLEDIVKTLHPITSLKDVSIELNLTKDNFIIGDRILLEEVFKNIITNSIKFSFKGSKIEIFEKSYNGWISVEVVDHGMGMDADQIYQITAEGQPKSRAGTEGELGTGLGLKLSQTILEAHFGKLKIKSEIGQGSRFEILLSDTLKSILLVDDSDQFRSELAEELRRKKWIVIEAKNGEDALDHLTRITPNIIVTDKHMPIMDGISFVHEWEAVREDRMIPIILISSDAPLSGGKKFLQEEGLEGIVHYYFSKLFRKEELVETILSTLK</sequence>
<feature type="transmembrane region" description="Helical" evidence="5">
    <location>
        <begin position="350"/>
        <end position="371"/>
    </location>
</feature>
<keyword evidence="3 4" id="KW-0597">Phosphoprotein</keyword>
<dbReference type="SMART" id="SM00387">
    <property type="entry name" value="HATPase_c"/>
    <property type="match status" value="1"/>
</dbReference>
<organism evidence="8 9">
    <name type="scientific">Leptospira ilyithenensis</name>
    <dbReference type="NCBI Taxonomy" id="2484901"/>
    <lineage>
        <taxon>Bacteria</taxon>
        <taxon>Pseudomonadati</taxon>
        <taxon>Spirochaetota</taxon>
        <taxon>Spirochaetia</taxon>
        <taxon>Leptospirales</taxon>
        <taxon>Leptospiraceae</taxon>
        <taxon>Leptospira</taxon>
    </lineage>
</organism>
<evidence type="ECO:0000256" key="2">
    <source>
        <dbReference type="ARBA" id="ARBA00012438"/>
    </source>
</evidence>
<dbReference type="Pfam" id="PF02518">
    <property type="entry name" value="HATPase_c"/>
    <property type="match status" value="1"/>
</dbReference>
<evidence type="ECO:0000313" key="9">
    <source>
        <dbReference type="Proteomes" id="UP000298264"/>
    </source>
</evidence>
<dbReference type="Gene3D" id="3.30.565.10">
    <property type="entry name" value="Histidine kinase-like ATPase, C-terminal domain"/>
    <property type="match status" value="1"/>
</dbReference>
<feature type="transmembrane region" description="Helical" evidence="5">
    <location>
        <begin position="262"/>
        <end position="285"/>
    </location>
</feature>
<protein>
    <recommendedName>
        <fullName evidence="2">histidine kinase</fullName>
        <ecNumber evidence="2">2.7.13.3</ecNumber>
    </recommendedName>
</protein>
<dbReference type="PANTHER" id="PTHR43547:SF2">
    <property type="entry name" value="HYBRID SIGNAL TRANSDUCTION HISTIDINE KINASE C"/>
    <property type="match status" value="1"/>
</dbReference>
<dbReference type="SMART" id="SM00388">
    <property type="entry name" value="HisKA"/>
    <property type="match status" value="1"/>
</dbReference>
<dbReference type="InterPro" id="IPR005467">
    <property type="entry name" value="His_kinase_dom"/>
</dbReference>
<dbReference type="SUPFAM" id="SSF55874">
    <property type="entry name" value="ATPase domain of HSP90 chaperone/DNA topoisomerase II/histidine kinase"/>
    <property type="match status" value="1"/>
</dbReference>
<dbReference type="PRINTS" id="PR00344">
    <property type="entry name" value="BCTRLSENSOR"/>
</dbReference>
<dbReference type="PROSITE" id="PS50110">
    <property type="entry name" value="RESPONSE_REGULATORY"/>
    <property type="match status" value="1"/>
</dbReference>
<comment type="caution">
    <text evidence="8">The sequence shown here is derived from an EMBL/GenBank/DDBJ whole genome shotgun (WGS) entry which is preliminary data.</text>
</comment>
<feature type="domain" description="Histidine kinase" evidence="6">
    <location>
        <begin position="445"/>
        <end position="663"/>
    </location>
</feature>
<evidence type="ECO:0000313" key="8">
    <source>
        <dbReference type="EMBL" id="TGN09814.1"/>
    </source>
</evidence>
<dbReference type="SUPFAM" id="SSF52172">
    <property type="entry name" value="CheY-like"/>
    <property type="match status" value="1"/>
</dbReference>
<keyword evidence="5" id="KW-0812">Transmembrane</keyword>
<evidence type="ECO:0000259" key="6">
    <source>
        <dbReference type="PROSITE" id="PS50109"/>
    </source>
</evidence>
<evidence type="ECO:0000256" key="3">
    <source>
        <dbReference type="ARBA" id="ARBA00022553"/>
    </source>
</evidence>
<feature type="domain" description="Response regulatory" evidence="7">
    <location>
        <begin position="665"/>
        <end position="786"/>
    </location>
</feature>
<dbReference type="InterPro" id="IPR004358">
    <property type="entry name" value="Sig_transdc_His_kin-like_C"/>
</dbReference>
<evidence type="ECO:0000256" key="1">
    <source>
        <dbReference type="ARBA" id="ARBA00000085"/>
    </source>
</evidence>
<dbReference type="InterPro" id="IPR036097">
    <property type="entry name" value="HisK_dim/P_sf"/>
</dbReference>
<dbReference type="Pfam" id="PF00512">
    <property type="entry name" value="HisKA"/>
    <property type="match status" value="1"/>
</dbReference>
<name>A0A4V3JX57_9LEPT</name>
<feature type="modified residue" description="4-aspartylphosphate" evidence="4">
    <location>
        <position position="714"/>
    </location>
</feature>
<dbReference type="CDD" id="cd00082">
    <property type="entry name" value="HisKA"/>
    <property type="match status" value="1"/>
</dbReference>
<dbReference type="PROSITE" id="PS50109">
    <property type="entry name" value="HIS_KIN"/>
    <property type="match status" value="1"/>
</dbReference>
<dbReference type="Gene3D" id="2.60.120.260">
    <property type="entry name" value="Galactose-binding domain-like"/>
    <property type="match status" value="1"/>
</dbReference>
<feature type="transmembrane region" description="Helical" evidence="5">
    <location>
        <begin position="198"/>
        <end position="218"/>
    </location>
</feature>
<reference evidence="8" key="1">
    <citation type="journal article" date="2019" name="PLoS Negl. Trop. Dis.">
        <title>Revisiting the worldwide diversity of Leptospira species in the environment.</title>
        <authorList>
            <person name="Vincent A.T."/>
            <person name="Schiettekatte O."/>
            <person name="Bourhy P."/>
            <person name="Veyrier F.J."/>
            <person name="Picardeau M."/>
        </authorList>
    </citation>
    <scope>NUCLEOTIDE SEQUENCE [LARGE SCALE GENOMIC DNA]</scope>
    <source>
        <strain evidence="8">201400974</strain>
    </source>
</reference>
<dbReference type="SUPFAM" id="SSF47384">
    <property type="entry name" value="Homodimeric domain of signal transducing histidine kinase"/>
    <property type="match status" value="1"/>
</dbReference>
<proteinExistence type="predicted"/>
<dbReference type="AlphaFoldDB" id="A0A4V3JX57"/>
<evidence type="ECO:0000256" key="4">
    <source>
        <dbReference type="PROSITE-ProRule" id="PRU00169"/>
    </source>
</evidence>
<dbReference type="GO" id="GO:0000155">
    <property type="term" value="F:phosphorelay sensor kinase activity"/>
    <property type="evidence" value="ECO:0007669"/>
    <property type="project" value="InterPro"/>
</dbReference>
<dbReference type="InterPro" id="IPR036890">
    <property type="entry name" value="HATPase_C_sf"/>
</dbReference>
<keyword evidence="9" id="KW-1185">Reference proteome</keyword>
<dbReference type="InterPro" id="IPR011006">
    <property type="entry name" value="CheY-like_superfamily"/>
</dbReference>
<dbReference type="EMBL" id="RQHV01000050">
    <property type="protein sequence ID" value="TGN09814.1"/>
    <property type="molecule type" value="Genomic_DNA"/>
</dbReference>
<dbReference type="InterPro" id="IPR003661">
    <property type="entry name" value="HisK_dim/P_dom"/>
</dbReference>
<dbReference type="Pfam" id="PF00072">
    <property type="entry name" value="Response_reg"/>
    <property type="match status" value="1"/>
</dbReference>
<dbReference type="CDD" id="cd00156">
    <property type="entry name" value="REC"/>
    <property type="match status" value="1"/>
</dbReference>
<feature type="transmembrane region" description="Helical" evidence="5">
    <location>
        <begin position="225"/>
        <end position="242"/>
    </location>
</feature>
<dbReference type="Proteomes" id="UP000298264">
    <property type="component" value="Unassembled WGS sequence"/>
</dbReference>
<dbReference type="Gene3D" id="3.40.50.2300">
    <property type="match status" value="1"/>
</dbReference>
<dbReference type="InterPro" id="IPR001789">
    <property type="entry name" value="Sig_transdc_resp-reg_receiver"/>
</dbReference>
<dbReference type="PANTHER" id="PTHR43547">
    <property type="entry name" value="TWO-COMPONENT HISTIDINE KINASE"/>
    <property type="match status" value="1"/>
</dbReference>
<gene>
    <name evidence="8" type="ORF">EHS11_12115</name>
</gene>
<dbReference type="EC" id="2.7.13.3" evidence="2"/>
<keyword evidence="5" id="KW-0472">Membrane</keyword>
<keyword evidence="5" id="KW-1133">Transmembrane helix</keyword>
<feature type="transmembrane region" description="Helical" evidence="5">
    <location>
        <begin position="292"/>
        <end position="313"/>
    </location>
</feature>
<dbReference type="SUPFAM" id="SSF49785">
    <property type="entry name" value="Galactose-binding domain-like"/>
    <property type="match status" value="1"/>
</dbReference>
<dbReference type="InterPro" id="IPR003594">
    <property type="entry name" value="HATPase_dom"/>
</dbReference>
<evidence type="ECO:0000256" key="5">
    <source>
        <dbReference type="SAM" id="Phobius"/>
    </source>
</evidence>
<dbReference type="InterPro" id="IPR008979">
    <property type="entry name" value="Galactose-bd-like_sf"/>
</dbReference>
<evidence type="ECO:0000259" key="7">
    <source>
        <dbReference type="PROSITE" id="PS50110"/>
    </source>
</evidence>
<feature type="transmembrane region" description="Helical" evidence="5">
    <location>
        <begin position="325"/>
        <end position="343"/>
    </location>
</feature>
<dbReference type="SMART" id="SM00448">
    <property type="entry name" value="REC"/>
    <property type="match status" value="1"/>
</dbReference>
<feature type="transmembrane region" description="Helical" evidence="5">
    <location>
        <begin position="377"/>
        <end position="396"/>
    </location>
</feature>
<accession>A0A4V3JX57</accession>